<evidence type="ECO:0000313" key="1">
    <source>
        <dbReference type="EMBL" id="KAF9647771.1"/>
    </source>
</evidence>
<sequence length="69" mass="7785">MPLSNLLRQLLHLDQSSPESSNHLTSLLHEQRYEDCTTNLKDGESALLIEYLDTVRLRVALTNSPPKPA</sequence>
<reference evidence="1" key="2">
    <citation type="journal article" date="2020" name="Nat. Commun.">
        <title>Large-scale genome sequencing of mycorrhizal fungi provides insights into the early evolution of symbiotic traits.</title>
        <authorList>
            <person name="Miyauchi S."/>
            <person name="Kiss E."/>
            <person name="Kuo A."/>
            <person name="Drula E."/>
            <person name="Kohler A."/>
            <person name="Sanchez-Garcia M."/>
            <person name="Morin E."/>
            <person name="Andreopoulos B."/>
            <person name="Barry K.W."/>
            <person name="Bonito G."/>
            <person name="Buee M."/>
            <person name="Carver A."/>
            <person name="Chen C."/>
            <person name="Cichocki N."/>
            <person name="Clum A."/>
            <person name="Culley D."/>
            <person name="Crous P.W."/>
            <person name="Fauchery L."/>
            <person name="Girlanda M."/>
            <person name="Hayes R.D."/>
            <person name="Keri Z."/>
            <person name="LaButti K."/>
            <person name="Lipzen A."/>
            <person name="Lombard V."/>
            <person name="Magnuson J."/>
            <person name="Maillard F."/>
            <person name="Murat C."/>
            <person name="Nolan M."/>
            <person name="Ohm R.A."/>
            <person name="Pangilinan J."/>
            <person name="Pereira M.F."/>
            <person name="Perotto S."/>
            <person name="Peter M."/>
            <person name="Pfister S."/>
            <person name="Riley R."/>
            <person name="Sitrit Y."/>
            <person name="Stielow J.B."/>
            <person name="Szollosi G."/>
            <person name="Zifcakova L."/>
            <person name="Stursova M."/>
            <person name="Spatafora J.W."/>
            <person name="Tedersoo L."/>
            <person name="Vaario L.M."/>
            <person name="Yamada A."/>
            <person name="Yan M."/>
            <person name="Wang P."/>
            <person name="Xu J."/>
            <person name="Bruns T."/>
            <person name="Baldrian P."/>
            <person name="Vilgalys R."/>
            <person name="Dunand C."/>
            <person name="Henrissat B."/>
            <person name="Grigoriev I.V."/>
            <person name="Hibbett D."/>
            <person name="Nagy L.G."/>
            <person name="Martin F.M."/>
        </authorList>
    </citation>
    <scope>NUCLEOTIDE SEQUENCE</scope>
    <source>
        <strain evidence="1">P2</strain>
    </source>
</reference>
<dbReference type="Proteomes" id="UP000886501">
    <property type="component" value="Unassembled WGS sequence"/>
</dbReference>
<gene>
    <name evidence="1" type="ORF">BDM02DRAFT_3116483</name>
</gene>
<organism evidence="1 2">
    <name type="scientific">Thelephora ganbajun</name>
    <name type="common">Ganba fungus</name>
    <dbReference type="NCBI Taxonomy" id="370292"/>
    <lineage>
        <taxon>Eukaryota</taxon>
        <taxon>Fungi</taxon>
        <taxon>Dikarya</taxon>
        <taxon>Basidiomycota</taxon>
        <taxon>Agaricomycotina</taxon>
        <taxon>Agaricomycetes</taxon>
        <taxon>Thelephorales</taxon>
        <taxon>Thelephoraceae</taxon>
        <taxon>Thelephora</taxon>
    </lineage>
</organism>
<keyword evidence="2" id="KW-1185">Reference proteome</keyword>
<comment type="caution">
    <text evidence="1">The sequence shown here is derived from an EMBL/GenBank/DDBJ whole genome shotgun (WGS) entry which is preliminary data.</text>
</comment>
<protein>
    <submittedName>
        <fullName evidence="1">Uncharacterized protein</fullName>
    </submittedName>
</protein>
<proteinExistence type="predicted"/>
<dbReference type="EMBL" id="MU118026">
    <property type="protein sequence ID" value="KAF9647771.1"/>
    <property type="molecule type" value="Genomic_DNA"/>
</dbReference>
<name>A0ACB6ZEC4_THEGA</name>
<reference evidence="1" key="1">
    <citation type="submission" date="2019-10" db="EMBL/GenBank/DDBJ databases">
        <authorList>
            <consortium name="DOE Joint Genome Institute"/>
            <person name="Kuo A."/>
            <person name="Miyauchi S."/>
            <person name="Kiss E."/>
            <person name="Drula E."/>
            <person name="Kohler A."/>
            <person name="Sanchez-Garcia M."/>
            <person name="Andreopoulos B."/>
            <person name="Barry K.W."/>
            <person name="Bonito G."/>
            <person name="Buee M."/>
            <person name="Carver A."/>
            <person name="Chen C."/>
            <person name="Cichocki N."/>
            <person name="Clum A."/>
            <person name="Culley D."/>
            <person name="Crous P.W."/>
            <person name="Fauchery L."/>
            <person name="Girlanda M."/>
            <person name="Hayes R."/>
            <person name="Keri Z."/>
            <person name="Labutti K."/>
            <person name="Lipzen A."/>
            <person name="Lombard V."/>
            <person name="Magnuson J."/>
            <person name="Maillard F."/>
            <person name="Morin E."/>
            <person name="Murat C."/>
            <person name="Nolan M."/>
            <person name="Ohm R."/>
            <person name="Pangilinan J."/>
            <person name="Pereira M."/>
            <person name="Perotto S."/>
            <person name="Peter M."/>
            <person name="Riley R."/>
            <person name="Sitrit Y."/>
            <person name="Stielow B."/>
            <person name="Szollosi G."/>
            <person name="Zifcakova L."/>
            <person name="Stursova M."/>
            <person name="Spatafora J.W."/>
            <person name="Tedersoo L."/>
            <person name="Vaario L.-M."/>
            <person name="Yamada A."/>
            <person name="Yan M."/>
            <person name="Wang P."/>
            <person name="Xu J."/>
            <person name="Bruns T."/>
            <person name="Baldrian P."/>
            <person name="Vilgalys R."/>
            <person name="Henrissat B."/>
            <person name="Grigoriev I.V."/>
            <person name="Hibbett D."/>
            <person name="Nagy L.G."/>
            <person name="Martin F.M."/>
        </authorList>
    </citation>
    <scope>NUCLEOTIDE SEQUENCE</scope>
    <source>
        <strain evidence="1">P2</strain>
    </source>
</reference>
<evidence type="ECO:0000313" key="2">
    <source>
        <dbReference type="Proteomes" id="UP000886501"/>
    </source>
</evidence>
<accession>A0ACB6ZEC4</accession>